<protein>
    <submittedName>
        <fullName evidence="7">Glycosyltransferase family 92 protein</fullName>
    </submittedName>
</protein>
<dbReference type="PANTHER" id="PTHR21461:SF69">
    <property type="entry name" value="GLYCOSYLTRANSFERASE FAMILY 92 PROTEIN"/>
    <property type="match status" value="1"/>
</dbReference>
<comment type="subcellular location">
    <subcellularLocation>
        <location evidence="1">Membrane</location>
        <topology evidence="1">Single-pass membrane protein</topology>
    </subcellularLocation>
</comment>
<dbReference type="EMBL" id="WWCT01000011">
    <property type="protein sequence ID" value="MYN27730.1"/>
    <property type="molecule type" value="Genomic_DNA"/>
</dbReference>
<evidence type="ECO:0000313" key="7">
    <source>
        <dbReference type="EMBL" id="MYN27730.1"/>
    </source>
</evidence>
<keyword evidence="5" id="KW-1133">Transmembrane helix</keyword>
<proteinExistence type="predicted"/>
<evidence type="ECO:0000313" key="8">
    <source>
        <dbReference type="Proteomes" id="UP000642144"/>
    </source>
</evidence>
<evidence type="ECO:0000256" key="5">
    <source>
        <dbReference type="ARBA" id="ARBA00022989"/>
    </source>
</evidence>
<evidence type="ECO:0000256" key="6">
    <source>
        <dbReference type="ARBA" id="ARBA00023136"/>
    </source>
</evidence>
<dbReference type="PANTHER" id="PTHR21461">
    <property type="entry name" value="GLYCOSYLTRANSFERASE FAMILY 92 PROTEIN"/>
    <property type="match status" value="1"/>
</dbReference>
<dbReference type="Proteomes" id="UP000642144">
    <property type="component" value="Unassembled WGS sequence"/>
</dbReference>
<keyword evidence="2" id="KW-0328">Glycosyltransferase</keyword>
<name>A0ABW9W1J7_9BURK</name>
<reference evidence="7 8" key="1">
    <citation type="submission" date="2019-12" db="EMBL/GenBank/DDBJ databases">
        <title>Novel species isolated from a subtropical stream in China.</title>
        <authorList>
            <person name="Lu H."/>
        </authorList>
    </citation>
    <scope>NUCLEOTIDE SEQUENCE [LARGE SCALE GENOMIC DNA]</scope>
    <source>
        <strain evidence="7 8">CY42W</strain>
    </source>
</reference>
<evidence type="ECO:0000256" key="1">
    <source>
        <dbReference type="ARBA" id="ARBA00004167"/>
    </source>
</evidence>
<evidence type="ECO:0000256" key="3">
    <source>
        <dbReference type="ARBA" id="ARBA00022679"/>
    </source>
</evidence>
<keyword evidence="3" id="KW-0808">Transferase</keyword>
<comment type="caution">
    <text evidence="7">The sequence shown here is derived from an EMBL/GenBank/DDBJ whole genome shotgun (WGS) entry which is preliminary data.</text>
</comment>
<evidence type="ECO:0000256" key="2">
    <source>
        <dbReference type="ARBA" id="ARBA00022676"/>
    </source>
</evidence>
<accession>A0ABW9W1J7</accession>
<dbReference type="InterPro" id="IPR008166">
    <property type="entry name" value="Glyco_transf_92"/>
</dbReference>
<keyword evidence="4" id="KW-0812">Transmembrane</keyword>
<sequence length="274" mass="32079">MILGLVSIQRNRGPWLLEWFAFHYMIGFRKFYFYAHLCDDNTEEIILKLQKRLDITAVAVNDQADRVQLMAFQHTCDNYMNDVDWMAFIDGDEFIFPTQHNTMQEALWPYNYQPMSAVAAYNVNFGSAGHLTEPEGLITENYTRRANIEGFLAHRRVKSIVKGRQKIAVSFCSNVFKTPHGTVDEQMRPINVGYLKDNLPSYEQFRFNHYVCQSREYYEKFKRNSGHADAVSDAAREEDWWTNFNTNEEQDDSMLRFRDQLRATIAELSAAMEA</sequence>
<dbReference type="Pfam" id="PF01697">
    <property type="entry name" value="Glyco_transf_92"/>
    <property type="match status" value="1"/>
</dbReference>
<dbReference type="RefSeq" id="WP_161055627.1">
    <property type="nucleotide sequence ID" value="NZ_WWCT01000011.1"/>
</dbReference>
<keyword evidence="6" id="KW-0472">Membrane</keyword>
<organism evidence="7 8">
    <name type="scientific">Duganella levis</name>
    <dbReference type="NCBI Taxonomy" id="2692169"/>
    <lineage>
        <taxon>Bacteria</taxon>
        <taxon>Pseudomonadati</taxon>
        <taxon>Pseudomonadota</taxon>
        <taxon>Betaproteobacteria</taxon>
        <taxon>Burkholderiales</taxon>
        <taxon>Oxalobacteraceae</taxon>
        <taxon>Telluria group</taxon>
        <taxon>Duganella</taxon>
    </lineage>
</organism>
<evidence type="ECO:0000256" key="4">
    <source>
        <dbReference type="ARBA" id="ARBA00022692"/>
    </source>
</evidence>
<keyword evidence="8" id="KW-1185">Reference proteome</keyword>
<gene>
    <name evidence="7" type="ORF">GTP69_15045</name>
</gene>